<dbReference type="InterPro" id="IPR011598">
    <property type="entry name" value="bHLH_dom"/>
</dbReference>
<dbReference type="SUPFAM" id="SSF47459">
    <property type="entry name" value="HLH, helix-loop-helix DNA-binding domain"/>
    <property type="match status" value="1"/>
</dbReference>
<evidence type="ECO:0000256" key="1">
    <source>
        <dbReference type="ARBA" id="ARBA00023015"/>
    </source>
</evidence>
<gene>
    <name evidence="8" type="ORF">KVV02_003537</name>
</gene>
<keyword evidence="3" id="KW-0010">Activator</keyword>
<protein>
    <recommendedName>
        <fullName evidence="7">BHLH domain-containing protein</fullName>
    </recommendedName>
</protein>
<evidence type="ECO:0000256" key="6">
    <source>
        <dbReference type="SAM" id="MobiDB-lite"/>
    </source>
</evidence>
<dbReference type="Gene3D" id="4.10.280.10">
    <property type="entry name" value="Helix-loop-helix DNA-binding domain"/>
    <property type="match status" value="1"/>
</dbReference>
<feature type="compositionally biased region" description="Polar residues" evidence="6">
    <location>
        <begin position="49"/>
        <end position="83"/>
    </location>
</feature>
<evidence type="ECO:0000256" key="3">
    <source>
        <dbReference type="ARBA" id="ARBA00023159"/>
    </source>
</evidence>
<feature type="compositionally biased region" description="Basic residues" evidence="6">
    <location>
        <begin position="324"/>
        <end position="358"/>
    </location>
</feature>
<evidence type="ECO:0000313" key="8">
    <source>
        <dbReference type="EMBL" id="KAG9323877.1"/>
    </source>
</evidence>
<reference evidence="8" key="1">
    <citation type="submission" date="2021-07" db="EMBL/GenBank/DDBJ databases">
        <title>Draft genome of Mortierella alpina, strain LL118, isolated from an aspen leaf litter sample.</title>
        <authorList>
            <person name="Yang S."/>
            <person name="Vinatzer B.A."/>
        </authorList>
    </citation>
    <scope>NUCLEOTIDE SEQUENCE</scope>
    <source>
        <strain evidence="8">LL118</strain>
    </source>
</reference>
<evidence type="ECO:0000313" key="9">
    <source>
        <dbReference type="Proteomes" id="UP000717515"/>
    </source>
</evidence>
<dbReference type="AlphaFoldDB" id="A0A9P8A7T4"/>
<dbReference type="Pfam" id="PF00010">
    <property type="entry name" value="HLH"/>
    <property type="match status" value="1"/>
</dbReference>
<feature type="compositionally biased region" description="Polar residues" evidence="6">
    <location>
        <begin position="29"/>
        <end position="39"/>
    </location>
</feature>
<evidence type="ECO:0000256" key="4">
    <source>
        <dbReference type="ARBA" id="ARBA00023163"/>
    </source>
</evidence>
<feature type="compositionally biased region" description="Basic and acidic residues" evidence="6">
    <location>
        <begin position="88"/>
        <end position="98"/>
    </location>
</feature>
<dbReference type="GO" id="GO:0046983">
    <property type="term" value="F:protein dimerization activity"/>
    <property type="evidence" value="ECO:0007669"/>
    <property type="project" value="InterPro"/>
</dbReference>
<keyword evidence="1" id="KW-0805">Transcription regulation</keyword>
<sequence length="469" mass="52583">MLRMALASRSSLFQSSSSPTASNRDRSHTVPQSTPTAHSTDSDPHSHTCAHNTYLFSNNSTPSTYPNTSIMPQASFHNQTSRSPLHRMSTDDAPDSHPHTHAYTNPETTSYDRQQPRNHPANYPSAQPSDLLASPMHKRPSYSEQHHDYSHREPSYQSYPNSEFHADAHPATYERPSRSPTDSPMSYYGHDQQQQQHAHVPSRRTPHESASMVNTARRFSEEDENNMYLPHFHAGQGHHPENTTTTMIPNSSHVGGSMTSPSTLRTAAPGHSPLSPQSPPTAAQGAQAAAATYSSQSPHSRSPQTPPQTPSPRKFARSGQQPPRHYHYHPHHHQQQHHPPHHHPPHHHDPPHHHHHQPHQASRQQDLPVAAATASHSKQGSTVGPNRRLAHILSEQKRREKINGGFDELKSVIPDCAENADSKAMILKKATAYILMLEDELKRYADICQQYPHLNTTLNHQDRKGDQEH</sequence>
<dbReference type="GO" id="GO:0003677">
    <property type="term" value="F:DNA binding"/>
    <property type="evidence" value="ECO:0007669"/>
    <property type="project" value="UniProtKB-KW"/>
</dbReference>
<keyword evidence="4" id="KW-0804">Transcription</keyword>
<organism evidence="8 9">
    <name type="scientific">Mortierella alpina</name>
    <name type="common">Oleaginous fungus</name>
    <name type="synonym">Mortierella renispora</name>
    <dbReference type="NCBI Taxonomy" id="64518"/>
    <lineage>
        <taxon>Eukaryota</taxon>
        <taxon>Fungi</taxon>
        <taxon>Fungi incertae sedis</taxon>
        <taxon>Mucoromycota</taxon>
        <taxon>Mortierellomycotina</taxon>
        <taxon>Mortierellomycetes</taxon>
        <taxon>Mortierellales</taxon>
        <taxon>Mortierellaceae</taxon>
        <taxon>Mortierella</taxon>
    </lineage>
</organism>
<dbReference type="EMBL" id="JAIFTL010000085">
    <property type="protein sequence ID" value="KAG9323877.1"/>
    <property type="molecule type" value="Genomic_DNA"/>
</dbReference>
<dbReference type="GO" id="GO:0090575">
    <property type="term" value="C:RNA polymerase II transcription regulator complex"/>
    <property type="evidence" value="ECO:0007669"/>
    <property type="project" value="TreeGrafter"/>
</dbReference>
<evidence type="ECO:0000256" key="5">
    <source>
        <dbReference type="ARBA" id="ARBA00023242"/>
    </source>
</evidence>
<name>A0A9P8A7T4_MORAP</name>
<dbReference type="InterPro" id="IPR036638">
    <property type="entry name" value="HLH_DNA-bd_sf"/>
</dbReference>
<keyword evidence="5" id="KW-0539">Nucleus</keyword>
<evidence type="ECO:0000259" key="7">
    <source>
        <dbReference type="PROSITE" id="PS50888"/>
    </source>
</evidence>
<feature type="compositionally biased region" description="Low complexity" evidence="6">
    <location>
        <begin position="8"/>
        <end position="22"/>
    </location>
</feature>
<dbReference type="SMART" id="SM00353">
    <property type="entry name" value="HLH"/>
    <property type="match status" value="1"/>
</dbReference>
<feature type="region of interest" description="Disordered" evidence="6">
    <location>
        <begin position="229"/>
        <end position="387"/>
    </location>
</feature>
<feature type="compositionally biased region" description="Polar residues" evidence="6">
    <location>
        <begin position="374"/>
        <end position="384"/>
    </location>
</feature>
<dbReference type="Proteomes" id="UP000717515">
    <property type="component" value="Unassembled WGS sequence"/>
</dbReference>
<feature type="compositionally biased region" description="Polar residues" evidence="6">
    <location>
        <begin position="242"/>
        <end position="265"/>
    </location>
</feature>
<feature type="compositionally biased region" description="Polar residues" evidence="6">
    <location>
        <begin position="102"/>
        <end position="113"/>
    </location>
</feature>
<dbReference type="PANTHER" id="PTHR10328">
    <property type="entry name" value="PROTEIN MAX MYC-ASSOCIATED FACTOR X"/>
    <property type="match status" value="1"/>
</dbReference>
<keyword evidence="2" id="KW-0238">DNA-binding</keyword>
<dbReference type="PROSITE" id="PS50888">
    <property type="entry name" value="BHLH"/>
    <property type="match status" value="1"/>
</dbReference>
<dbReference type="GO" id="GO:0003700">
    <property type="term" value="F:DNA-binding transcription factor activity"/>
    <property type="evidence" value="ECO:0007669"/>
    <property type="project" value="TreeGrafter"/>
</dbReference>
<feature type="compositionally biased region" description="Low complexity" evidence="6">
    <location>
        <begin position="280"/>
        <end position="303"/>
    </location>
</feature>
<dbReference type="GO" id="GO:0045944">
    <property type="term" value="P:positive regulation of transcription by RNA polymerase II"/>
    <property type="evidence" value="ECO:0007669"/>
    <property type="project" value="TreeGrafter"/>
</dbReference>
<feature type="region of interest" description="Disordered" evidence="6">
    <location>
        <begin position="1"/>
        <end position="213"/>
    </location>
</feature>
<proteinExistence type="predicted"/>
<dbReference type="PANTHER" id="PTHR10328:SF3">
    <property type="entry name" value="PROTEIN MAX"/>
    <property type="match status" value="1"/>
</dbReference>
<accession>A0A9P8A7T4</accession>
<evidence type="ECO:0000256" key="2">
    <source>
        <dbReference type="ARBA" id="ARBA00023125"/>
    </source>
</evidence>
<feature type="compositionally biased region" description="Basic and acidic residues" evidence="6">
    <location>
        <begin position="144"/>
        <end position="154"/>
    </location>
</feature>
<comment type="caution">
    <text evidence="8">The sequence shown here is derived from an EMBL/GenBank/DDBJ whole genome shotgun (WGS) entry which is preliminary data.</text>
</comment>
<feature type="domain" description="BHLH" evidence="7">
    <location>
        <begin position="386"/>
        <end position="437"/>
    </location>
</feature>